<sequence>MRRQSPLPHALLVPFFARRRGFAAAGLSRHQSM</sequence>
<evidence type="ECO:0000313" key="2">
    <source>
        <dbReference type="Proteomes" id="UP000015531"/>
    </source>
</evidence>
<proteinExistence type="predicted"/>
<dbReference type="AlphaFoldDB" id="T0HFG0"/>
<name>T0HFG0_9SPHN</name>
<comment type="caution">
    <text evidence="1">The sequence shown here is derived from an EMBL/GenBank/DDBJ whole genome shotgun (WGS) entry which is preliminary data.</text>
</comment>
<accession>T0HFG0</accession>
<protein>
    <submittedName>
        <fullName evidence="1">Uncharacterized protein</fullName>
    </submittedName>
</protein>
<dbReference type="Proteomes" id="UP000015531">
    <property type="component" value="Unassembled WGS sequence"/>
</dbReference>
<gene>
    <name evidence="1" type="ORF">RLDS_11555</name>
</gene>
<evidence type="ECO:0000313" key="1">
    <source>
        <dbReference type="EMBL" id="EQB15121.1"/>
    </source>
</evidence>
<keyword evidence="2" id="KW-1185">Reference proteome</keyword>
<reference evidence="1 2" key="1">
    <citation type="journal article" date="2013" name="Genome Announc.">
        <title>Draft Genome Sequence of Sphingobium lactosutens Strain DS20T, Isolated from a Hexachlorocyclohexane Dumpsite.</title>
        <authorList>
            <person name="Kumar R."/>
            <person name="Dwivedi V."/>
            <person name="Negi V."/>
            <person name="Khurana J.P."/>
            <person name="Lal R."/>
        </authorList>
    </citation>
    <scope>NUCLEOTIDE SEQUENCE [LARGE SCALE GENOMIC DNA]</scope>
    <source>
        <strain evidence="1 2">DS20</strain>
    </source>
</reference>
<dbReference type="EMBL" id="ATDP01000088">
    <property type="protein sequence ID" value="EQB15121.1"/>
    <property type="molecule type" value="Genomic_DNA"/>
</dbReference>
<organism evidence="1 2">
    <name type="scientific">Sphingobium lactosutens DS20</name>
    <dbReference type="NCBI Taxonomy" id="1331060"/>
    <lineage>
        <taxon>Bacteria</taxon>
        <taxon>Pseudomonadati</taxon>
        <taxon>Pseudomonadota</taxon>
        <taxon>Alphaproteobacteria</taxon>
        <taxon>Sphingomonadales</taxon>
        <taxon>Sphingomonadaceae</taxon>
        <taxon>Sphingobium</taxon>
    </lineage>
</organism>